<sequence>MDAVGAIPAPEVLPEEGIPGPVGLGVNFPRRVVLQCSDTPAFVIEIVRTAVQDGNFVAVVGWPDLLLTEIGQGLEKVVAVPDPGVEPLNTVAVLCEGMDLVVYRSEVQLSLSPVRARPLLGKLRKGNAALLLVGLTAPSPHVVMDAKVRGFHGIGPGTGRIRGFQIQVQLRAKTGVSTRVVQVGEPGHKKTRLRVV</sequence>
<name>A0A6B8VF57_9CORY</name>
<evidence type="ECO:0000313" key="2">
    <source>
        <dbReference type="Proteomes" id="UP000427071"/>
    </source>
</evidence>
<protein>
    <submittedName>
        <fullName evidence="1">Uncharacterized protein</fullName>
    </submittedName>
</protein>
<dbReference type="Proteomes" id="UP000427071">
    <property type="component" value="Chromosome"/>
</dbReference>
<dbReference type="EMBL" id="CP046452">
    <property type="protein sequence ID" value="QGU02803.1"/>
    <property type="molecule type" value="Genomic_DNA"/>
</dbReference>
<evidence type="ECO:0000313" key="1">
    <source>
        <dbReference type="EMBL" id="QGU02803.1"/>
    </source>
</evidence>
<gene>
    <name evidence="1" type="ORF">CKALI_09740</name>
</gene>
<organism evidence="1 2">
    <name type="scientific">Corynebacterium kalinowskii</name>
    <dbReference type="NCBI Taxonomy" id="2675216"/>
    <lineage>
        <taxon>Bacteria</taxon>
        <taxon>Bacillati</taxon>
        <taxon>Actinomycetota</taxon>
        <taxon>Actinomycetes</taxon>
        <taxon>Mycobacteriales</taxon>
        <taxon>Corynebacteriaceae</taxon>
        <taxon>Corynebacterium</taxon>
    </lineage>
</organism>
<keyword evidence="2" id="KW-1185">Reference proteome</keyword>
<reference evidence="2" key="1">
    <citation type="submission" date="2019-11" db="EMBL/GenBank/DDBJ databases">
        <title>Complete genome sequence of Corynebacterium kalinowskii 1959, a novel Corynebacterium species isolated from soil of a small paddock in Vilsendorf, Germany.</title>
        <authorList>
            <person name="Schaffert L."/>
            <person name="Ruwe M."/>
            <person name="Milse J."/>
            <person name="Hanuschka K."/>
            <person name="Ortseifen V."/>
            <person name="Droste J."/>
            <person name="Brandt D."/>
            <person name="Schlueter L."/>
            <person name="Kutter Y."/>
            <person name="Vinke S."/>
            <person name="Viehoefer P."/>
            <person name="Jacob L."/>
            <person name="Luebke N.-C."/>
            <person name="Schulte-Berndt E."/>
            <person name="Hain C."/>
            <person name="Linder M."/>
            <person name="Schmidt P."/>
            <person name="Wollenschlaeger L."/>
            <person name="Luttermann T."/>
            <person name="Thieme E."/>
            <person name="Hassa J."/>
            <person name="Haak M."/>
            <person name="Wittchen M."/>
            <person name="Mentz A."/>
            <person name="Persicke M."/>
            <person name="Busche T."/>
            <person name="Ruckert C."/>
        </authorList>
    </citation>
    <scope>NUCLEOTIDE SEQUENCE [LARGE SCALE GENOMIC DNA]</scope>
    <source>
        <strain evidence="2">1959</strain>
    </source>
</reference>
<accession>A0A6B8VF57</accession>
<proteinExistence type="predicted"/>
<dbReference type="AlphaFoldDB" id="A0A6B8VF57"/>
<dbReference type="KEGG" id="ckw:CKALI_09740"/>